<evidence type="ECO:0000256" key="1">
    <source>
        <dbReference type="SAM" id="Phobius"/>
    </source>
</evidence>
<dbReference type="AlphaFoldDB" id="Q11IX2"/>
<dbReference type="HOGENOM" id="CLU_2245109_0_0_5"/>
<organism evidence="2">
    <name type="scientific">Chelativorans sp. (strain BNC1)</name>
    <dbReference type="NCBI Taxonomy" id="266779"/>
    <lineage>
        <taxon>Bacteria</taxon>
        <taxon>Pseudomonadati</taxon>
        <taxon>Pseudomonadota</taxon>
        <taxon>Alphaproteobacteria</taxon>
        <taxon>Hyphomicrobiales</taxon>
        <taxon>Phyllobacteriaceae</taxon>
        <taxon>Chelativorans</taxon>
    </lineage>
</organism>
<keyword evidence="1" id="KW-0472">Membrane</keyword>
<dbReference type="STRING" id="266779.Meso_1257"/>
<keyword evidence="1" id="KW-1133">Transmembrane helix</keyword>
<dbReference type="EMBL" id="CP000390">
    <property type="protein sequence ID" value="ABG62653.1"/>
    <property type="molecule type" value="Genomic_DNA"/>
</dbReference>
<proteinExistence type="predicted"/>
<evidence type="ECO:0000313" key="2">
    <source>
        <dbReference type="EMBL" id="ABG62653.1"/>
    </source>
</evidence>
<reference evidence="2" key="1">
    <citation type="submission" date="2006-06" db="EMBL/GenBank/DDBJ databases">
        <title>Complete sequence of chromosome of Chelativorans sp. BNC1.</title>
        <authorList>
            <consortium name="US DOE Joint Genome Institute"/>
            <person name="Copeland A."/>
            <person name="Lucas S."/>
            <person name="Lapidus A."/>
            <person name="Barry K."/>
            <person name="Detter J.C."/>
            <person name="Glavina del Rio T."/>
            <person name="Hammon N."/>
            <person name="Israni S."/>
            <person name="Dalin E."/>
            <person name="Tice H."/>
            <person name="Pitluck S."/>
            <person name="Chertkov O."/>
            <person name="Brettin T."/>
            <person name="Bruce D."/>
            <person name="Han C."/>
            <person name="Tapia R."/>
            <person name="Gilna P."/>
            <person name="Schmutz J."/>
            <person name="Larimer F."/>
            <person name="Land M."/>
            <person name="Hauser L."/>
            <person name="Kyrpides N."/>
            <person name="Mikhailova N."/>
            <person name="Richardson P."/>
        </authorList>
    </citation>
    <scope>NUCLEOTIDE SEQUENCE</scope>
    <source>
        <strain evidence="2">BNC1</strain>
    </source>
</reference>
<gene>
    <name evidence="2" type="ordered locus">Meso_1257</name>
</gene>
<name>Q11IX2_CHESB</name>
<protein>
    <submittedName>
        <fullName evidence="2">Uncharacterized protein</fullName>
    </submittedName>
</protein>
<keyword evidence="1" id="KW-0812">Transmembrane</keyword>
<accession>Q11IX2</accession>
<feature type="transmembrane region" description="Helical" evidence="1">
    <location>
        <begin position="20"/>
        <end position="41"/>
    </location>
</feature>
<feature type="transmembrane region" description="Helical" evidence="1">
    <location>
        <begin position="48"/>
        <end position="67"/>
    </location>
</feature>
<dbReference type="KEGG" id="mes:Meso_1257"/>
<sequence length="104" mass="12013">MQATHLVFWFLFFTYSLVERYSNMMALVFALLSLALVLAWFGRRPIAVGFMILTLCVAVGEFLWEVYSPEYGFRMPWIQTRIIENPPVPDNTFAVLALTRGELS</sequence>